<dbReference type="Proteomes" id="UP000198781">
    <property type="component" value="Unassembled WGS sequence"/>
</dbReference>
<keyword evidence="1" id="KW-0812">Transmembrane</keyword>
<proteinExistence type="predicted"/>
<dbReference type="STRING" id="187868.SAMN05192589_112142"/>
<reference evidence="2 3" key="1">
    <citation type="submission" date="2016-10" db="EMBL/GenBank/DDBJ databases">
        <authorList>
            <person name="de Groot N.N."/>
        </authorList>
    </citation>
    <scope>NUCLEOTIDE SEQUENCE [LARGE SCALE GENOMIC DNA]</scope>
    <source>
        <strain evidence="2 3">DSM 16619</strain>
    </source>
</reference>
<gene>
    <name evidence="2" type="ORF">SAMN05192589_112142</name>
</gene>
<dbReference type="PANTHER" id="PTHR42923">
    <property type="entry name" value="PROTOPORPHYRINOGEN OXIDASE"/>
    <property type="match status" value="1"/>
</dbReference>
<evidence type="ECO:0000313" key="3">
    <source>
        <dbReference type="Proteomes" id="UP000198781"/>
    </source>
</evidence>
<dbReference type="PANTHER" id="PTHR42923:SF46">
    <property type="entry name" value="AMINE OXIDASE"/>
    <property type="match status" value="1"/>
</dbReference>
<keyword evidence="3" id="KW-1185">Reference proteome</keyword>
<dbReference type="AlphaFoldDB" id="A0A1G7ADU1"/>
<keyword evidence="1" id="KW-1133">Transmembrane helix</keyword>
<dbReference type="InterPro" id="IPR050464">
    <property type="entry name" value="Zeta_carotene_desat/Oxidored"/>
</dbReference>
<dbReference type="RefSeq" id="WP_092745066.1">
    <property type="nucleotide sequence ID" value="NZ_FMZC01000012.1"/>
</dbReference>
<sequence length="713" mass="77952">MSDANRSPRKIAILGGGLAALTAAYELTSQPGWQEKYAITVYQMGWRLGGKCATKRGPNNRIEEHGIHGFLGSYYNALPLMADCYKALGRPADAKLATFDQAFVPESFVLMWEFENGGFKRWPMTVPTNALTPDDSSSLQTIRQWIGGLIETTQGLIDPEATPGLSEIHKLELRAGQAILERLQTAILDEGTMLGASHPVLDEVWGWLQSHLKTLIEENDDLRRLYILLEYLLAIVRGVLADHIIERGFDVIDNENFSDWLARHGASVMTVSSPLALNTVNLSYQYPQGDTARTASMAAGAYLHWSLRSYAYMGAFAWLFAAGTGETVIAPLYLVLRQRGVQFEFFHKVENLALSADGQSVAAVQMGVQATLVKPDAPYEPLVPVEGLPSWPSGPGYDQLVQGDALREQNIDLESYWTPWKNVGEKTLKAGEDFDQVVLAIAVGAVPYLCKELLAARPAWRNMVEKVPTVQTQTMQVWLNRTTTDLGWDIPMKNPTDTVIGATYMNPLDGQVDFSHLLQWESWPAAQMPKSLWYFSGAMADYEPPPPLTDTDYPARAHARVKAQCIQYLQVCMGPLLPKSTTNVVSPPGDPTGMDFSLLQDHDPANAGLGVQRFDQQFWRANIDPSERYVISPPGSTAARLKAWESGFTNLVLAGDWIYTGLNVGSAEGATMGGRLAAHAISGLPALTDIVGYPAADVPPGTSTTLPAPAAAA</sequence>
<feature type="transmembrane region" description="Helical" evidence="1">
    <location>
        <begin position="310"/>
        <end position="336"/>
    </location>
</feature>
<accession>A0A1G7ADU1</accession>
<dbReference type="GO" id="GO:0016491">
    <property type="term" value="F:oxidoreductase activity"/>
    <property type="evidence" value="ECO:0007669"/>
    <property type="project" value="TreeGrafter"/>
</dbReference>
<protein>
    <submittedName>
        <fullName evidence="2">NAD(P)-binding Rossmann-like domain-containing protein</fullName>
    </submittedName>
</protein>
<keyword evidence="1" id="KW-0472">Membrane</keyword>
<dbReference type="OrthoDB" id="220163at2"/>
<organism evidence="2 3">
    <name type="scientific">Paracidovorax valerianellae</name>
    <dbReference type="NCBI Taxonomy" id="187868"/>
    <lineage>
        <taxon>Bacteria</taxon>
        <taxon>Pseudomonadati</taxon>
        <taxon>Pseudomonadota</taxon>
        <taxon>Betaproteobacteria</taxon>
        <taxon>Burkholderiales</taxon>
        <taxon>Comamonadaceae</taxon>
        <taxon>Paracidovorax</taxon>
    </lineage>
</organism>
<dbReference type="EMBL" id="FMZC01000012">
    <property type="protein sequence ID" value="SDE12853.1"/>
    <property type="molecule type" value="Genomic_DNA"/>
</dbReference>
<dbReference type="SUPFAM" id="SSF51905">
    <property type="entry name" value="FAD/NAD(P)-binding domain"/>
    <property type="match status" value="1"/>
</dbReference>
<evidence type="ECO:0000256" key="1">
    <source>
        <dbReference type="SAM" id="Phobius"/>
    </source>
</evidence>
<dbReference type="Gene3D" id="3.50.50.60">
    <property type="entry name" value="FAD/NAD(P)-binding domain"/>
    <property type="match status" value="1"/>
</dbReference>
<evidence type="ECO:0000313" key="2">
    <source>
        <dbReference type="EMBL" id="SDE12853.1"/>
    </source>
</evidence>
<dbReference type="Pfam" id="PF13450">
    <property type="entry name" value="NAD_binding_8"/>
    <property type="match status" value="1"/>
</dbReference>
<name>A0A1G7ADU1_9BURK</name>
<dbReference type="InterPro" id="IPR036188">
    <property type="entry name" value="FAD/NAD-bd_sf"/>
</dbReference>